<keyword evidence="3" id="KW-1185">Reference proteome</keyword>
<reference evidence="2" key="1">
    <citation type="submission" date="2020-08" db="EMBL/GenBank/DDBJ databases">
        <title>Multicomponent nature underlies the extraordinary mechanical properties of spider dragline silk.</title>
        <authorList>
            <person name="Kono N."/>
            <person name="Nakamura H."/>
            <person name="Mori M."/>
            <person name="Yoshida Y."/>
            <person name="Ohtoshi R."/>
            <person name="Malay A.D."/>
            <person name="Moran D.A.P."/>
            <person name="Tomita M."/>
            <person name="Numata K."/>
            <person name="Arakawa K."/>
        </authorList>
    </citation>
    <scope>NUCLEOTIDE SEQUENCE</scope>
</reference>
<evidence type="ECO:0000313" key="2">
    <source>
        <dbReference type="EMBL" id="GFX88785.1"/>
    </source>
</evidence>
<dbReference type="SUPFAM" id="SSF53098">
    <property type="entry name" value="Ribonuclease H-like"/>
    <property type="match status" value="1"/>
</dbReference>
<evidence type="ECO:0000259" key="1">
    <source>
        <dbReference type="PROSITE" id="PS50879"/>
    </source>
</evidence>
<proteinExistence type="predicted"/>
<dbReference type="EMBL" id="BMAU01021061">
    <property type="protein sequence ID" value="GFX88785.1"/>
    <property type="molecule type" value="Genomic_DNA"/>
</dbReference>
<gene>
    <name evidence="2" type="primary">X975_05572</name>
    <name evidence="2" type="ORF">TNCV_1558301</name>
</gene>
<dbReference type="PROSITE" id="PS50879">
    <property type="entry name" value="RNASE_H_1"/>
    <property type="match status" value="1"/>
</dbReference>
<organism evidence="2 3">
    <name type="scientific">Trichonephila clavipes</name>
    <name type="common">Golden silk orbweaver</name>
    <name type="synonym">Nephila clavipes</name>
    <dbReference type="NCBI Taxonomy" id="2585209"/>
    <lineage>
        <taxon>Eukaryota</taxon>
        <taxon>Metazoa</taxon>
        <taxon>Ecdysozoa</taxon>
        <taxon>Arthropoda</taxon>
        <taxon>Chelicerata</taxon>
        <taxon>Arachnida</taxon>
        <taxon>Araneae</taxon>
        <taxon>Araneomorphae</taxon>
        <taxon>Entelegynae</taxon>
        <taxon>Araneoidea</taxon>
        <taxon>Nephilidae</taxon>
        <taxon>Trichonephila</taxon>
    </lineage>
</organism>
<feature type="domain" description="RNase H type-1" evidence="1">
    <location>
        <begin position="119"/>
        <end position="260"/>
    </location>
</feature>
<dbReference type="GO" id="GO:0003676">
    <property type="term" value="F:nucleic acid binding"/>
    <property type="evidence" value="ECO:0007669"/>
    <property type="project" value="InterPro"/>
</dbReference>
<dbReference type="Gene3D" id="3.30.420.10">
    <property type="entry name" value="Ribonuclease H-like superfamily/Ribonuclease H"/>
    <property type="match status" value="2"/>
</dbReference>
<dbReference type="InterPro" id="IPR002156">
    <property type="entry name" value="RNaseH_domain"/>
</dbReference>
<evidence type="ECO:0000313" key="3">
    <source>
        <dbReference type="Proteomes" id="UP000887159"/>
    </source>
</evidence>
<dbReference type="InterPro" id="IPR036397">
    <property type="entry name" value="RNaseH_sf"/>
</dbReference>
<name>A0A8X6RE76_TRICX</name>
<dbReference type="GO" id="GO:0004523">
    <property type="term" value="F:RNA-DNA hybrid ribonuclease activity"/>
    <property type="evidence" value="ECO:0007669"/>
    <property type="project" value="InterPro"/>
</dbReference>
<sequence length="278" mass="31320">MMKSGSSDDNRVRVWRPRAERLNPAFALQRHTSTKDGVILLSIIVYNTGSPLVLIRDAMTAQRYVHDILHPHVLPLMQWLPGDIFQQDNARPHTARVYQGCLHTAVSAFPCPVRSPDLPPVEHIWYHLGRCAGHLTSVNELEPSGQGQKLLAYEFKPNTAVDLSCRWGRCALNFRDSNVHPLMWRLGENDGQFLDTETESRSSIQYLKNWPKIMDSTGEDILSKLVRLGQKKQVCLEWIPSHVCVPGNEAADELAGRGCDLPNPVFLKLWGAPPYGAR</sequence>
<accession>A0A8X6RE76</accession>
<dbReference type="AlphaFoldDB" id="A0A8X6RE76"/>
<dbReference type="InterPro" id="IPR012337">
    <property type="entry name" value="RNaseH-like_sf"/>
</dbReference>
<comment type="caution">
    <text evidence="2">The sequence shown here is derived from an EMBL/GenBank/DDBJ whole genome shotgun (WGS) entry which is preliminary data.</text>
</comment>
<dbReference type="Proteomes" id="UP000887159">
    <property type="component" value="Unassembled WGS sequence"/>
</dbReference>
<protein>
    <submittedName>
        <fullName evidence="2">Transposable element Tcb2 transposase</fullName>
    </submittedName>
</protein>